<dbReference type="InterPro" id="IPR036961">
    <property type="entry name" value="Kinesin_motor_dom_sf"/>
</dbReference>
<dbReference type="PROSITE" id="PS51998">
    <property type="entry name" value="DEK_C"/>
    <property type="match status" value="1"/>
</dbReference>
<dbReference type="CDD" id="cd04190">
    <property type="entry name" value="Chitin_synth_C"/>
    <property type="match status" value="1"/>
</dbReference>
<dbReference type="PRINTS" id="PR00193">
    <property type="entry name" value="MYOSINHEAVY"/>
</dbReference>
<evidence type="ECO:0000256" key="7">
    <source>
        <dbReference type="ARBA" id="ARBA00022989"/>
    </source>
</evidence>
<keyword evidence="12" id="KW-0009">Actin-binding</keyword>
<evidence type="ECO:0000256" key="1">
    <source>
        <dbReference type="ARBA" id="ARBA00004651"/>
    </source>
</evidence>
<keyword evidence="8 12" id="KW-0518">Myosin</keyword>
<dbReference type="GO" id="GO:0006031">
    <property type="term" value="P:chitin biosynthetic process"/>
    <property type="evidence" value="ECO:0007669"/>
    <property type="project" value="TreeGrafter"/>
</dbReference>
<dbReference type="EC" id="2.4.1.16" evidence="2"/>
<evidence type="ECO:0000259" key="15">
    <source>
        <dbReference type="PROSITE" id="PS51456"/>
    </source>
</evidence>
<keyword evidence="7 14" id="KW-1133">Transmembrane helix</keyword>
<evidence type="ECO:0000256" key="4">
    <source>
        <dbReference type="ARBA" id="ARBA00022676"/>
    </source>
</evidence>
<dbReference type="Proteomes" id="UP000320333">
    <property type="component" value="Unassembled WGS sequence"/>
</dbReference>
<gene>
    <name evidence="17" type="ORF">CcCBS67573_g02994</name>
</gene>
<keyword evidence="5" id="KW-0808">Transferase</keyword>
<keyword evidence="4" id="KW-0328">Glycosyltransferase</keyword>
<dbReference type="PANTHER" id="PTHR22914:SF13">
    <property type="entry name" value="CHITIN SYNTHASE"/>
    <property type="match status" value="1"/>
</dbReference>
<keyword evidence="18" id="KW-1185">Reference proteome</keyword>
<dbReference type="Gene3D" id="3.40.850.10">
    <property type="entry name" value="Kinesin motor domain"/>
    <property type="match status" value="1"/>
</dbReference>
<dbReference type="EMBL" id="QEAP01000070">
    <property type="protein sequence ID" value="TPX75745.1"/>
    <property type="molecule type" value="Genomic_DNA"/>
</dbReference>
<feature type="binding site" evidence="12">
    <location>
        <begin position="99"/>
        <end position="106"/>
    </location>
    <ligand>
        <name>ATP</name>
        <dbReference type="ChEBI" id="CHEBI:30616"/>
    </ligand>
</feature>
<dbReference type="InterPro" id="IPR036400">
    <property type="entry name" value="Cyt_B5-like_heme/steroid_sf"/>
</dbReference>
<feature type="domain" description="Myosin motor" evidence="15">
    <location>
        <begin position="1"/>
        <end position="763"/>
    </location>
</feature>
<evidence type="ECO:0000256" key="5">
    <source>
        <dbReference type="ARBA" id="ARBA00022679"/>
    </source>
</evidence>
<dbReference type="GO" id="GO:0031505">
    <property type="term" value="P:fungal-type cell wall organization"/>
    <property type="evidence" value="ECO:0007669"/>
    <property type="project" value="TreeGrafter"/>
</dbReference>
<keyword evidence="10 12" id="KW-0505">Motor protein</keyword>
<accession>A0A507FJD5</accession>
<dbReference type="GO" id="GO:0003779">
    <property type="term" value="F:actin binding"/>
    <property type="evidence" value="ECO:0007669"/>
    <property type="project" value="UniProtKB-KW"/>
</dbReference>
<reference evidence="17 18" key="1">
    <citation type="journal article" date="2019" name="Sci. Rep.">
        <title>Comparative genomics of chytrid fungi reveal insights into the obligate biotrophic and pathogenic lifestyle of Synchytrium endobioticum.</title>
        <authorList>
            <person name="van de Vossenberg B.T.L.H."/>
            <person name="Warris S."/>
            <person name="Nguyen H.D.T."/>
            <person name="van Gent-Pelzer M.P.E."/>
            <person name="Joly D.L."/>
            <person name="van de Geest H.C."/>
            <person name="Bonants P.J.M."/>
            <person name="Smith D.S."/>
            <person name="Levesque C.A."/>
            <person name="van der Lee T.A.J."/>
        </authorList>
    </citation>
    <scope>NUCLEOTIDE SEQUENCE [LARGE SCALE GENOMIC DNA]</scope>
    <source>
        <strain evidence="17 18">CBS 675.73</strain>
    </source>
</reference>
<keyword evidence="3" id="KW-1003">Cell membrane</keyword>
<evidence type="ECO:0000256" key="10">
    <source>
        <dbReference type="ARBA" id="ARBA00023175"/>
    </source>
</evidence>
<evidence type="ECO:0000256" key="8">
    <source>
        <dbReference type="ARBA" id="ARBA00023123"/>
    </source>
</evidence>
<dbReference type="Pfam" id="PF08766">
    <property type="entry name" value="DEK_C"/>
    <property type="match status" value="1"/>
</dbReference>
<feature type="region of interest" description="Disordered" evidence="13">
    <location>
        <begin position="776"/>
        <end position="804"/>
    </location>
</feature>
<dbReference type="Gene3D" id="1.10.10.60">
    <property type="entry name" value="Homeodomain-like"/>
    <property type="match status" value="1"/>
</dbReference>
<keyword evidence="12" id="KW-0067">ATP-binding</keyword>
<keyword evidence="12" id="KW-0547">Nucleotide-binding</keyword>
<evidence type="ECO:0000256" key="13">
    <source>
        <dbReference type="SAM" id="MobiDB-lite"/>
    </source>
</evidence>
<evidence type="ECO:0000256" key="12">
    <source>
        <dbReference type="PROSITE-ProRule" id="PRU00782"/>
    </source>
</evidence>
<dbReference type="SMART" id="SM00242">
    <property type="entry name" value="MYSc"/>
    <property type="match status" value="1"/>
</dbReference>
<evidence type="ECO:0000313" key="18">
    <source>
        <dbReference type="Proteomes" id="UP000320333"/>
    </source>
</evidence>
<feature type="transmembrane region" description="Helical" evidence="14">
    <location>
        <begin position="1599"/>
        <end position="1622"/>
    </location>
</feature>
<feature type="domain" description="DEK-C" evidence="16">
    <location>
        <begin position="1806"/>
        <end position="1861"/>
    </location>
</feature>
<dbReference type="OrthoDB" id="370884at2759"/>
<feature type="transmembrane region" description="Helical" evidence="14">
    <location>
        <begin position="1571"/>
        <end position="1592"/>
    </location>
</feature>
<dbReference type="InterPro" id="IPR001609">
    <property type="entry name" value="Myosin_head_motor_dom-like"/>
</dbReference>
<dbReference type="Gene3D" id="1.10.10.820">
    <property type="match status" value="1"/>
</dbReference>
<dbReference type="InterPro" id="IPR029044">
    <property type="entry name" value="Nucleotide-diphossugar_trans"/>
</dbReference>
<dbReference type="Gene3D" id="3.10.120.10">
    <property type="entry name" value="Cytochrome b5-like heme/steroid binding domain"/>
    <property type="match status" value="1"/>
</dbReference>
<dbReference type="GO" id="GO:0003774">
    <property type="term" value="F:cytoskeletal motor activity"/>
    <property type="evidence" value="ECO:0007669"/>
    <property type="project" value="UniProtKB-UniRule"/>
</dbReference>
<dbReference type="InterPro" id="IPR027417">
    <property type="entry name" value="P-loop_NTPase"/>
</dbReference>
<keyword evidence="9 14" id="KW-0472">Membrane</keyword>
<feature type="transmembrane region" description="Helical" evidence="14">
    <location>
        <begin position="1149"/>
        <end position="1168"/>
    </location>
</feature>
<keyword evidence="6 14" id="KW-0812">Transmembrane</keyword>
<dbReference type="Gene3D" id="1.20.58.530">
    <property type="match status" value="1"/>
</dbReference>
<dbReference type="GO" id="GO:0004100">
    <property type="term" value="F:chitin synthase activity"/>
    <property type="evidence" value="ECO:0007669"/>
    <property type="project" value="UniProtKB-EC"/>
</dbReference>
<comment type="subcellular location">
    <subcellularLocation>
        <location evidence="1">Cell membrane</location>
        <topology evidence="1">Multi-pass membrane protein</topology>
    </subcellularLocation>
</comment>
<dbReference type="SUPFAM" id="SSF53448">
    <property type="entry name" value="Nucleotide-diphospho-sugar transferases"/>
    <property type="match status" value="1"/>
</dbReference>
<dbReference type="PROSITE" id="PS51456">
    <property type="entry name" value="MYOSIN_MOTOR"/>
    <property type="match status" value="1"/>
</dbReference>
<dbReference type="Pfam" id="PF00063">
    <property type="entry name" value="Myosin_head"/>
    <property type="match status" value="2"/>
</dbReference>
<dbReference type="GO" id="GO:0005886">
    <property type="term" value="C:plasma membrane"/>
    <property type="evidence" value="ECO:0007669"/>
    <property type="project" value="UniProtKB-SubCell"/>
</dbReference>
<dbReference type="PANTHER" id="PTHR22914">
    <property type="entry name" value="CHITIN SYNTHASE"/>
    <property type="match status" value="1"/>
</dbReference>
<dbReference type="SUPFAM" id="SSF109715">
    <property type="entry name" value="DEK C-terminal domain"/>
    <property type="match status" value="1"/>
</dbReference>
<evidence type="ECO:0000256" key="3">
    <source>
        <dbReference type="ARBA" id="ARBA00022475"/>
    </source>
</evidence>
<evidence type="ECO:0000256" key="11">
    <source>
        <dbReference type="ARBA" id="ARBA00023180"/>
    </source>
</evidence>
<feature type="transmembrane region" description="Helical" evidence="14">
    <location>
        <begin position="871"/>
        <end position="893"/>
    </location>
</feature>
<protein>
    <recommendedName>
        <fullName evidence="2">chitin synthase</fullName>
        <ecNumber evidence="2">2.4.1.16</ecNumber>
    </recommendedName>
</protein>
<dbReference type="GO" id="GO:0005524">
    <property type="term" value="F:ATP binding"/>
    <property type="evidence" value="ECO:0007669"/>
    <property type="project" value="UniProtKB-UniRule"/>
</dbReference>
<comment type="similarity">
    <text evidence="12">Belongs to the TRAFAC class myosin-kinesin ATPase superfamily. Myosin family.</text>
</comment>
<sequence length="1864" mass="207120">MNSSDTDNLARISINKGDTVETLQQRSSRGIACTWVSSSALVVLNTSSTPATPDNAIAAWFESTDHAKGTLPPSVSALAASVFNHMLREAHDQSIIFLGESGSGKSENRKIFVNQICALSKSAKKKSKAISGVMKTDTLLDAFGHASTSDNPNSSRFGRYSELQFDDRGKLLGSKLLTYLLEKSRVVNTDHTDGRNFNVFYWLLAGATPEEKLAFRLQDVSTFSYITNASNASTNKLKLSSQDSVNMHNLRDHMKSVGIGKRQQYAIFQALAAILHLGAITFVDDPSKPNDACEVKNTEAIFHAASLLGVDARNLEYALTYKTKRIRKELCTIYLNAADALKQRDALCMTLYSLIFEWIVEHLNARLDQSSASSNVPVSTFIGTVDLSGFQDYKHNTFEQLLYNFANEKLHAYTKKRVFEEFSREAYAEGIQAARIPDYPKGLDSLRLFLGSKYGASSSSSSYGDKKGGEGEEGMIAVLEAECNLSSVKQSDAHLLEVWGGLFKGNDLFSVNMSSSAPGTGKKGRQQQQQQQLKFSVRHYAGMVEYDAAGLVERNTDAQIVLDFISLFKGNGHDMAPSENPFVRSLFLGQGVVEKGADEGGTQLHMSPLRKPSVKNKSGNIVSGKPMGGKHIAATLDACLNELFETLDDTVCWQVYCVKPNEDLDDNDFDIRTVKSQLQHLCIPQHAQSRAYGDFTSSMTFDDFKTRYRLIVEPLGLDLGRGGKQLCRDYVSYTQKTNKDMNVGTTRLFMSEAAFVAIEDELRIIERAIADEVKSQKKSSGRRRYDEEGASVQGSSHYEDGSYGDDMESHYESEFQFANSAGKGDMELGALGQSRGINGDGGVGASSAPLLDSEDQEDEGEKKMTPQRCRWVALTWCLTWWIPSFCLGCCGMKRPDIRMAWREKVALCIIIAFMCGVMLFFIIGFGILICPRQNVYSAFELGSLNNVNNPFVYAYGRVYKIQGILDGHMNAYGVQKYQWTNGLLGGDVSSYFYKVQNFDAYCPGVGKPLATWDNLSQRGTNLYPHNATADDGTGRRYLEHMNQYAVSRVAWPMDYIREKATETRKLIVIYNNVYDVSSYFDGKGQNFLNDNMKNVFASFYGKDATPQFLSVKAAEGAEQAANYLNCMNNMFYIGTIDKRADLNCRISNGILLTATIILCLVIGVKFLAALQFGQAKDPEEHDKFVICQIPCYTEDAESLTNTLESIALLRYDDKRKLIFVVADGMIIGSGNDRPTPRIVLDILGVDPLVDPDLLSFDSLGEGDKQHNMGKVYSGLYEIQGHNVPFIVVVKCGKPSERSRPGNRGKRDSQMILMRFLNRVHFNAEMNPLELELYHHMKNIIGVNPSFYEYILMVDADTEVFTDSLNRMVSAMIHDSRIMGICGETLISNEKDSFFTMIQVYEYFISHHLSKAFESLFGSVTCLPGCFCMYRIRTPTKNIPLLIAPAVIDGYSENRVDTLHLKNLLHLGEDRYLTTLMMKHFPKYKLTFTADAQCKTNVPDRWPVLLSQRRRWINSTIHNLVELLMLPQLCGFCCFSMRFVVFLDLFSTVVQPAALIYIGYLIYLVSATNEQFPLISVIMIGAIYGLQVIIFLIKREWAQIAWMLLYILAMPVFSLYIPLYAFWHFDDFSWGSTRVIVGDKGKKLLTADVVPFDPSSIPRRRWADFEKEAFEKTSNPSEYQGVAPSVYSDGMMRSAGSGMMMGTPQQYQQVAAPGSVYAASAYGGGGSQFGGGIIPVSPFSYPGGYAAVNPQMSAAVSFAAQPMPPGYFPGYTESAAGSQRMQSPVPGVVMANGGGGAAAAAGVAGSEPTDEQLLNEIRRILATADLMTVTKKQVRDELTSLFRMDMTPRKTVINQFIEEILQGRL</sequence>
<evidence type="ECO:0000256" key="9">
    <source>
        <dbReference type="ARBA" id="ARBA00023136"/>
    </source>
</evidence>
<keyword evidence="11" id="KW-0325">Glycoprotein</keyword>
<dbReference type="Gene3D" id="1.20.120.720">
    <property type="entry name" value="Myosin VI head, motor domain, U50 subdomain"/>
    <property type="match status" value="1"/>
</dbReference>
<evidence type="ECO:0000256" key="14">
    <source>
        <dbReference type="SAM" id="Phobius"/>
    </source>
</evidence>
<evidence type="ECO:0000256" key="6">
    <source>
        <dbReference type="ARBA" id="ARBA00022692"/>
    </source>
</evidence>
<dbReference type="STRING" id="246404.A0A507FJD5"/>
<evidence type="ECO:0000256" key="2">
    <source>
        <dbReference type="ARBA" id="ARBA00012543"/>
    </source>
</evidence>
<dbReference type="SUPFAM" id="SSF52540">
    <property type="entry name" value="P-loop containing nucleoside triphosphate hydrolases"/>
    <property type="match status" value="1"/>
</dbReference>
<feature type="transmembrane region" description="Helical" evidence="14">
    <location>
        <begin position="905"/>
        <end position="929"/>
    </location>
</feature>
<name>A0A507FJD5_9FUNG</name>
<dbReference type="InterPro" id="IPR004835">
    <property type="entry name" value="Chitin_synth"/>
</dbReference>
<comment type="caution">
    <text evidence="17">The sequence shown here is derived from an EMBL/GenBank/DDBJ whole genome shotgun (WGS) entry which is preliminary data.</text>
</comment>
<organism evidence="17 18">
    <name type="scientific">Chytriomyces confervae</name>
    <dbReference type="NCBI Taxonomy" id="246404"/>
    <lineage>
        <taxon>Eukaryota</taxon>
        <taxon>Fungi</taxon>
        <taxon>Fungi incertae sedis</taxon>
        <taxon>Chytridiomycota</taxon>
        <taxon>Chytridiomycota incertae sedis</taxon>
        <taxon>Chytridiomycetes</taxon>
        <taxon>Chytridiales</taxon>
        <taxon>Chytriomycetaceae</taxon>
        <taxon>Chytriomyces</taxon>
    </lineage>
</organism>
<evidence type="ECO:0000313" key="17">
    <source>
        <dbReference type="EMBL" id="TPX75745.1"/>
    </source>
</evidence>
<proteinExistence type="inferred from homology"/>
<dbReference type="GO" id="GO:0016459">
    <property type="term" value="C:myosin complex"/>
    <property type="evidence" value="ECO:0007669"/>
    <property type="project" value="UniProtKB-KW"/>
</dbReference>
<dbReference type="InterPro" id="IPR014876">
    <property type="entry name" value="DEK_C"/>
</dbReference>
<dbReference type="GO" id="GO:0030428">
    <property type="term" value="C:cell septum"/>
    <property type="evidence" value="ECO:0007669"/>
    <property type="project" value="TreeGrafter"/>
</dbReference>
<dbReference type="Pfam" id="PF03142">
    <property type="entry name" value="Chitin_synth_2"/>
    <property type="match status" value="1"/>
</dbReference>
<feature type="transmembrane region" description="Helical" evidence="14">
    <location>
        <begin position="1544"/>
        <end position="1565"/>
    </location>
</feature>
<evidence type="ECO:0000259" key="16">
    <source>
        <dbReference type="PROSITE" id="PS51998"/>
    </source>
</evidence>
<feature type="region of interest" description="Actin-binding" evidence="12">
    <location>
        <begin position="640"/>
        <end position="662"/>
    </location>
</feature>